<accession>A0A7G9Z564</accession>
<dbReference type="EMBL" id="MT631613">
    <property type="protein sequence ID" value="QNO55398.1"/>
    <property type="molecule type" value="Genomic_DNA"/>
</dbReference>
<protein>
    <submittedName>
        <fullName evidence="1">Uncharacterized protein</fullName>
    </submittedName>
</protein>
<proteinExistence type="predicted"/>
<gene>
    <name evidence="1" type="ORF">BNGNOALE_00024</name>
</gene>
<sequence length="120" mass="13751">MSEARPKPSIKILKDVGYRVIMKNEDGTPRQVLRGFIKEGDYGKFISVETHWVQKMEGEKIIDSQWARKTYTFPDDQGRALEKWNYVKELLDAALNVGAGDDLAKEVEEEFGDELEGLDE</sequence>
<evidence type="ECO:0000313" key="1">
    <source>
        <dbReference type="EMBL" id="QNO55398.1"/>
    </source>
</evidence>
<name>A0A7G9Z564_9EURY</name>
<organism evidence="1">
    <name type="scientific">Candidatus Methanophaga sp. ANME-1 ERB7</name>
    <dbReference type="NCBI Taxonomy" id="2759913"/>
    <lineage>
        <taxon>Archaea</taxon>
        <taxon>Methanobacteriati</taxon>
        <taxon>Methanobacteriota</taxon>
        <taxon>Stenosarchaea group</taxon>
        <taxon>Methanomicrobia</taxon>
        <taxon>Candidatus Methanophagales</taxon>
        <taxon>Candidatus Methanophagaceae</taxon>
        <taxon>Candidatus Methanophaga</taxon>
    </lineage>
</organism>
<dbReference type="AlphaFoldDB" id="A0A7G9Z564"/>
<reference evidence="1" key="1">
    <citation type="submission" date="2020-06" db="EMBL/GenBank/DDBJ databases">
        <title>Unique genomic features of the anaerobic methanotrophic archaea.</title>
        <authorList>
            <person name="Chadwick G.L."/>
            <person name="Skennerton C.T."/>
            <person name="Laso-Perez R."/>
            <person name="Leu A.O."/>
            <person name="Speth D.R."/>
            <person name="Yu H."/>
            <person name="Morgan-Lang C."/>
            <person name="Hatzenpichler R."/>
            <person name="Goudeau D."/>
            <person name="Malmstrom R."/>
            <person name="Brazelton W.J."/>
            <person name="Woyke T."/>
            <person name="Hallam S.J."/>
            <person name="Tyson G.W."/>
            <person name="Wegener G."/>
            <person name="Boetius A."/>
            <person name="Orphan V."/>
        </authorList>
    </citation>
    <scope>NUCLEOTIDE SEQUENCE</scope>
</reference>